<feature type="binding site" evidence="1">
    <location>
        <position position="19"/>
    </location>
    <ligand>
        <name>S-adenosyl-L-methionine</name>
        <dbReference type="ChEBI" id="CHEBI:59789"/>
    </ligand>
</feature>
<dbReference type="PANTHER" id="PTHR37426:SF1">
    <property type="entry name" value="RIBOSOMAL RNA LARGE SUBUNIT METHYLTRANSFERASE J"/>
    <property type="match status" value="1"/>
</dbReference>
<dbReference type="HAMAP" id="MF_00934">
    <property type="entry name" value="23SrRNA_methyltr_J"/>
    <property type="match status" value="1"/>
</dbReference>
<protein>
    <recommendedName>
        <fullName evidence="1">Ribosomal RNA large subunit methyltransferase J</fullName>
        <ecNumber evidence="1">2.1.1.266</ecNumber>
    </recommendedName>
    <alternativeName>
        <fullName evidence="1">23S rRNA (adenine(2030)-N6)-methyltransferase</fullName>
    </alternativeName>
    <alternativeName>
        <fullName evidence="1">23S rRNA m6A2030 methyltransferase</fullName>
    </alternativeName>
</protein>
<sequence length="303" mass="33809">MFSYRHAFHAGNHADVLKHMIVLHICQYMTQKDKSITYIDTHAGIGMYQLTNPMAQKSGEAETGILKLMPLWANKNALPKLLHDYLKHITDLNQKHAHTHGTEAKLYPGSPYVASQHLREIDRLRIFELHPTDMRLLDDNLTNINLPDSRDDKRVLFKTVDGFVGLKANLPPPSRRGFVLIDPSYEIKDDYAKVAKAIKDAMTRFPTGTYAVWYPILARPESANLPVQLERIAQEAGVKWLHATLAVDKVLPTHAAGGLQASGMFVINPPWTLAADLQASLPVVANTLKTSAVGGFEIFSSEK</sequence>
<dbReference type="GO" id="GO:0005829">
    <property type="term" value="C:cytosol"/>
    <property type="evidence" value="ECO:0007669"/>
    <property type="project" value="TreeGrafter"/>
</dbReference>
<keyword evidence="3" id="KW-1185">Reference proteome</keyword>
<dbReference type="EMBL" id="SNZE01000005">
    <property type="protein sequence ID" value="TDR32177.1"/>
    <property type="molecule type" value="Genomic_DNA"/>
</dbReference>
<dbReference type="EC" id="2.1.1.266" evidence="1"/>
<comment type="similarity">
    <text evidence="1">Belongs to the RlmJ family.</text>
</comment>
<feature type="binding site" evidence="1">
    <location>
        <position position="110"/>
    </location>
    <ligand>
        <name>S-adenosyl-L-methionine</name>
        <dbReference type="ChEBI" id="CHEBI:59789"/>
    </ligand>
</feature>
<dbReference type="GO" id="GO:0070475">
    <property type="term" value="P:rRNA base methylation"/>
    <property type="evidence" value="ECO:0007669"/>
    <property type="project" value="UniProtKB-UniRule"/>
</dbReference>
<dbReference type="InterPro" id="IPR007473">
    <property type="entry name" value="RlmJ"/>
</dbReference>
<dbReference type="SUPFAM" id="SSF53335">
    <property type="entry name" value="S-adenosyl-L-methionine-dependent methyltransferases"/>
    <property type="match status" value="1"/>
</dbReference>
<keyword evidence="1" id="KW-0698">rRNA processing</keyword>
<proteinExistence type="inferred from homology"/>
<name>A0A4R6Y9Q5_9BURK</name>
<feature type="binding site" evidence="1">
    <location>
        <position position="128"/>
    </location>
    <ligand>
        <name>S-adenosyl-L-methionine</name>
        <dbReference type="ChEBI" id="CHEBI:59789"/>
    </ligand>
</feature>
<keyword evidence="1 2" id="KW-0489">Methyltransferase</keyword>
<reference evidence="2 3" key="1">
    <citation type="submission" date="2019-03" db="EMBL/GenBank/DDBJ databases">
        <title>Genomic Encyclopedia of Type Strains, Phase IV (KMG-IV): sequencing the most valuable type-strain genomes for metagenomic binning, comparative biology and taxonomic classification.</title>
        <authorList>
            <person name="Goeker M."/>
        </authorList>
    </citation>
    <scope>NUCLEOTIDE SEQUENCE [LARGE SCALE GENOMIC DNA]</scope>
    <source>
        <strain evidence="2 3">DSM 102852</strain>
    </source>
</reference>
<dbReference type="Pfam" id="PF04378">
    <property type="entry name" value="RsmJ"/>
    <property type="match status" value="1"/>
</dbReference>
<evidence type="ECO:0000313" key="3">
    <source>
        <dbReference type="Proteomes" id="UP000294480"/>
    </source>
</evidence>
<dbReference type="GO" id="GO:0003723">
    <property type="term" value="F:RNA binding"/>
    <property type="evidence" value="ECO:0007669"/>
    <property type="project" value="UniProtKB-UniRule"/>
</dbReference>
<feature type="active site" description="Proton acceptor" evidence="1">
    <location>
        <position position="182"/>
    </location>
</feature>
<feature type="binding site" evidence="1">
    <location>
        <position position="182"/>
    </location>
    <ligand>
        <name>S-adenosyl-L-methionine</name>
        <dbReference type="ChEBI" id="CHEBI:59789"/>
    </ligand>
</feature>
<dbReference type="Proteomes" id="UP000294480">
    <property type="component" value="Unassembled WGS sequence"/>
</dbReference>
<accession>A0A4R6Y9Q5</accession>
<keyword evidence="1" id="KW-0694">RNA-binding</keyword>
<comment type="caution">
    <text evidence="2">The sequence shown here is derived from an EMBL/GenBank/DDBJ whole genome shotgun (WGS) entry which is preliminary data.</text>
</comment>
<feature type="site" description="Interaction with substrate rRNA" evidence="1">
    <location>
        <position position="4"/>
    </location>
</feature>
<dbReference type="InterPro" id="IPR029063">
    <property type="entry name" value="SAM-dependent_MTases_sf"/>
</dbReference>
<feature type="binding site" evidence="1">
    <location>
        <position position="42"/>
    </location>
    <ligand>
        <name>S-adenosyl-L-methionine</name>
        <dbReference type="ChEBI" id="CHEBI:59789"/>
    </ligand>
</feature>
<keyword evidence="1" id="KW-0949">S-adenosyl-L-methionine</keyword>
<dbReference type="AlphaFoldDB" id="A0A4R6Y9Q5"/>
<feature type="binding site" evidence="1">
    <location>
        <begin position="161"/>
        <end position="162"/>
    </location>
    <ligand>
        <name>S-adenosyl-L-methionine</name>
        <dbReference type="ChEBI" id="CHEBI:59789"/>
    </ligand>
</feature>
<comment type="catalytic activity">
    <reaction evidence="1">
        <text>adenosine(2030) in 23S rRNA + S-adenosyl-L-methionine = N(6)-methyladenosine(2030) in 23S rRNA + S-adenosyl-L-homocysteine + H(+)</text>
        <dbReference type="Rhea" id="RHEA:43736"/>
        <dbReference type="Rhea" id="RHEA-COMP:10668"/>
        <dbReference type="Rhea" id="RHEA-COMP:10669"/>
        <dbReference type="ChEBI" id="CHEBI:15378"/>
        <dbReference type="ChEBI" id="CHEBI:57856"/>
        <dbReference type="ChEBI" id="CHEBI:59789"/>
        <dbReference type="ChEBI" id="CHEBI:74411"/>
        <dbReference type="ChEBI" id="CHEBI:74449"/>
        <dbReference type="EC" id="2.1.1.266"/>
    </reaction>
</comment>
<keyword evidence="1 2" id="KW-0808">Transferase</keyword>
<dbReference type="OrthoDB" id="9791274at2"/>
<evidence type="ECO:0000313" key="2">
    <source>
        <dbReference type="EMBL" id="TDR32177.1"/>
    </source>
</evidence>
<dbReference type="PANTHER" id="PTHR37426">
    <property type="entry name" value="RIBOSOMAL RNA LARGE SUBUNIT METHYLTRANSFERASE J"/>
    <property type="match status" value="1"/>
</dbReference>
<organism evidence="2 3">
    <name type="scientific">Hydromonas duriensis</name>
    <dbReference type="NCBI Taxonomy" id="1527608"/>
    <lineage>
        <taxon>Bacteria</taxon>
        <taxon>Pseudomonadati</taxon>
        <taxon>Pseudomonadota</taxon>
        <taxon>Betaproteobacteria</taxon>
        <taxon>Burkholderiales</taxon>
        <taxon>Burkholderiaceae</taxon>
        <taxon>Hydromonas</taxon>
    </lineage>
</organism>
<comment type="subunit">
    <text evidence="1">Monomer.</text>
</comment>
<gene>
    <name evidence="1" type="primary">rlmJ</name>
    <name evidence="2" type="ORF">DFR44_10560</name>
</gene>
<dbReference type="Gene3D" id="3.40.50.150">
    <property type="entry name" value="Vaccinia Virus protein VP39"/>
    <property type="match status" value="1"/>
</dbReference>
<dbReference type="GO" id="GO:0036307">
    <property type="term" value="F:23S rRNA (adenine(2030)-N(6))-methyltransferase activity"/>
    <property type="evidence" value="ECO:0007669"/>
    <property type="project" value="UniProtKB-UniRule"/>
</dbReference>
<evidence type="ECO:0000256" key="1">
    <source>
        <dbReference type="HAMAP-Rule" id="MF_00934"/>
    </source>
</evidence>
<comment type="function">
    <text evidence="1">Specifically methylates the adenine in position 2030 of 23S rRNA.</text>
</comment>
<dbReference type="RefSeq" id="WP_133619333.1">
    <property type="nucleotide sequence ID" value="NZ_SNZE01000005.1"/>
</dbReference>